<organism evidence="2 3">
    <name type="scientific">Oenococcus sicerae</name>
    <dbReference type="NCBI Taxonomy" id="2203724"/>
    <lineage>
        <taxon>Bacteria</taxon>
        <taxon>Bacillati</taxon>
        <taxon>Bacillota</taxon>
        <taxon>Bacilli</taxon>
        <taxon>Lactobacillales</taxon>
        <taxon>Lactobacillaceae</taxon>
        <taxon>Oenococcus</taxon>
    </lineage>
</organism>
<sequence length="293" mass="30512">MVGKSFKKIVFAIIAAISLFAFGASGNFQISANTASAKMQAVKGITLHVTGQDNRKVNLTSDADGKVTIHGKIKGDKKITFTQYKGGYRKFTVKAHKNGSFKKTIKIQSATNKVAYKVDSHRTNQLISKHSKKYTSHTRVIVTIKRSAASQASEKASSQAASSSSAAASSSEAAASSKAASEAAASSSQAAAAARASSQAAAQAAAQASSQKVAAAQAASRSNAAQAAAAAAAANNPGEQRYVDANGNGLIKGSVDHIYHIPGSTYYARTKHVVQWFKTTDEAQRAGYRAPLR</sequence>
<dbReference type="Proteomes" id="UP001167919">
    <property type="component" value="Unassembled WGS sequence"/>
</dbReference>
<dbReference type="EMBL" id="SDWY01000003">
    <property type="protein sequence ID" value="MDN6900681.1"/>
    <property type="molecule type" value="Genomic_DNA"/>
</dbReference>
<comment type="caution">
    <text evidence="2">The sequence shown here is derived from an EMBL/GenBank/DDBJ whole genome shotgun (WGS) entry which is preliminary data.</text>
</comment>
<feature type="signal peptide" evidence="1">
    <location>
        <begin position="1"/>
        <end position="23"/>
    </location>
</feature>
<evidence type="ECO:0000256" key="1">
    <source>
        <dbReference type="SAM" id="SignalP"/>
    </source>
</evidence>
<feature type="chain" id="PRO_5042484967" evidence="1">
    <location>
        <begin position="24"/>
        <end position="293"/>
    </location>
</feature>
<proteinExistence type="predicted"/>
<accession>A0AAJ1VNE7</accession>
<protein>
    <submittedName>
        <fullName evidence="2">Uncharacterized protein</fullName>
    </submittedName>
</protein>
<name>A0AAJ1VNE7_9LACO</name>
<dbReference type="AlphaFoldDB" id="A0AAJ1VNE7"/>
<gene>
    <name evidence="2" type="ORF">EVC35_06645</name>
</gene>
<evidence type="ECO:0000313" key="2">
    <source>
        <dbReference type="EMBL" id="MDN6900681.1"/>
    </source>
</evidence>
<evidence type="ECO:0000313" key="3">
    <source>
        <dbReference type="Proteomes" id="UP001167919"/>
    </source>
</evidence>
<reference evidence="2" key="1">
    <citation type="submission" date="2019-01" db="EMBL/GenBank/DDBJ databases">
        <title>Oenococcus sicerae UCMA17102.</title>
        <authorList>
            <person name="Cousin F.J."/>
            <person name="Le Guellec R."/>
            <person name="Cretenet M."/>
        </authorList>
    </citation>
    <scope>NUCLEOTIDE SEQUENCE</scope>
    <source>
        <strain evidence="2">UCMA17102</strain>
    </source>
</reference>
<dbReference type="RefSeq" id="WP_301711332.1">
    <property type="nucleotide sequence ID" value="NZ_SDWY01000003.1"/>
</dbReference>
<keyword evidence="1" id="KW-0732">Signal</keyword>